<comment type="subcellular location">
    <subcellularLocation>
        <location evidence="1 6">Nucleus</location>
    </subcellularLocation>
</comment>
<sequence length="378" mass="44248">MCRASPICGIKPQSIDRDCALFWIFCSQMVQTRKSLPPKFINEAPKINDDRKRKRSKVNYSCIEPPKSEQRPELPEYNYFFKSSFKKIKPDNIDQDFSFLQDKSKVFKVKEKPKYLISFKKLHKQLRCGFNIILHGPGSKLNYTSGFIKFSTDLDFEVLEINGYLEINKKNFVQVLENFIGHRKPKLLVVNCIDRLFAKLDACSEIFRRFMLENKEKMMMVVTVDTVNASSMWSTLERLTLNWIYNSLPTFEPYIVETSNQPPLLGQKLSQQCIESLTNVIKSLSPKFQEIFKLMAETHLEMIEMKEKPIIKFSSFYEKCRSKFLVSKEQNFKLFLIELMDHKVLKSCEVNSKFSSFQITYSPDTISAFLTSYQPEAN</sequence>
<organism evidence="9 10">
    <name type="scientific">Thelohanellus kitauei</name>
    <name type="common">Myxosporean</name>
    <dbReference type="NCBI Taxonomy" id="669202"/>
    <lineage>
        <taxon>Eukaryota</taxon>
        <taxon>Metazoa</taxon>
        <taxon>Cnidaria</taxon>
        <taxon>Myxozoa</taxon>
        <taxon>Myxosporea</taxon>
        <taxon>Bivalvulida</taxon>
        <taxon>Platysporina</taxon>
        <taxon>Myxobolidae</taxon>
        <taxon>Thelohanellus</taxon>
    </lineage>
</organism>
<evidence type="ECO:0000256" key="2">
    <source>
        <dbReference type="ARBA" id="ARBA00007421"/>
    </source>
</evidence>
<protein>
    <recommendedName>
        <fullName evidence="3 6">Origin recognition complex subunit 2</fullName>
    </recommendedName>
</protein>
<dbReference type="AlphaFoldDB" id="A0A0C2MJS0"/>
<evidence type="ECO:0000256" key="1">
    <source>
        <dbReference type="ARBA" id="ARBA00004123"/>
    </source>
</evidence>
<gene>
    <name evidence="9" type="ORF">RF11_07821</name>
</gene>
<keyword evidence="5 6" id="KW-0539">Nucleus</keyword>
<accession>A0A0C2MJS0</accession>
<keyword evidence="10" id="KW-1185">Reference proteome</keyword>
<evidence type="ECO:0000259" key="7">
    <source>
        <dbReference type="Pfam" id="PF04084"/>
    </source>
</evidence>
<dbReference type="Proteomes" id="UP000031668">
    <property type="component" value="Unassembled WGS sequence"/>
</dbReference>
<evidence type="ECO:0000256" key="6">
    <source>
        <dbReference type="RuleBase" id="RU368084"/>
    </source>
</evidence>
<dbReference type="GO" id="GO:0006260">
    <property type="term" value="P:DNA replication"/>
    <property type="evidence" value="ECO:0007669"/>
    <property type="project" value="UniProtKB-UniRule"/>
</dbReference>
<feature type="domain" description="Origin recognition complex subunit 2 RecA-like" evidence="7">
    <location>
        <begin position="118"/>
        <end position="170"/>
    </location>
</feature>
<evidence type="ECO:0000313" key="10">
    <source>
        <dbReference type="Proteomes" id="UP000031668"/>
    </source>
</evidence>
<dbReference type="InterPro" id="IPR056773">
    <property type="entry name" value="WHD_ORC2"/>
</dbReference>
<evidence type="ECO:0000259" key="8">
    <source>
        <dbReference type="Pfam" id="PF24882"/>
    </source>
</evidence>
<comment type="function">
    <text evidence="6">Component of the origin recognition complex (ORC) that binds origins of replication. DNA-binding is ATP-dependent. ORC is required to assemble the pre-replication complex necessary to initiate DNA replication.</text>
</comment>
<proteinExistence type="inferred from homology"/>
<dbReference type="PANTHER" id="PTHR14052">
    <property type="entry name" value="ORIGIN RECOGNITION COMPLEX SUBUNIT 2"/>
    <property type="match status" value="1"/>
</dbReference>
<dbReference type="InterPro" id="IPR007220">
    <property type="entry name" value="ORC2"/>
</dbReference>
<dbReference type="OrthoDB" id="20198at2759"/>
<evidence type="ECO:0000256" key="3">
    <source>
        <dbReference type="ARBA" id="ARBA00019080"/>
    </source>
</evidence>
<dbReference type="InterPro" id="IPR056772">
    <property type="entry name" value="RecA-like_ORC2"/>
</dbReference>
<dbReference type="GO" id="GO:0005664">
    <property type="term" value="C:nuclear origin of replication recognition complex"/>
    <property type="evidence" value="ECO:0007669"/>
    <property type="project" value="UniProtKB-UniRule"/>
</dbReference>
<dbReference type="Pfam" id="PF24882">
    <property type="entry name" value="WHD_ORC2"/>
    <property type="match status" value="1"/>
</dbReference>
<dbReference type="PANTHER" id="PTHR14052:SF0">
    <property type="entry name" value="ORIGIN RECOGNITION COMPLEX SUBUNIT 2"/>
    <property type="match status" value="1"/>
</dbReference>
<evidence type="ECO:0000313" key="9">
    <source>
        <dbReference type="EMBL" id="KII67436.1"/>
    </source>
</evidence>
<reference evidence="9 10" key="1">
    <citation type="journal article" date="2014" name="Genome Biol. Evol.">
        <title>The genome of the myxosporean Thelohanellus kitauei shows adaptations to nutrient acquisition within its fish host.</title>
        <authorList>
            <person name="Yang Y."/>
            <person name="Xiong J."/>
            <person name="Zhou Z."/>
            <person name="Huo F."/>
            <person name="Miao W."/>
            <person name="Ran C."/>
            <person name="Liu Y."/>
            <person name="Zhang J."/>
            <person name="Feng J."/>
            <person name="Wang M."/>
            <person name="Wang M."/>
            <person name="Wang L."/>
            <person name="Yao B."/>
        </authorList>
    </citation>
    <scope>NUCLEOTIDE SEQUENCE [LARGE SCALE GENOMIC DNA]</scope>
    <source>
        <strain evidence="9">Wuqing</strain>
    </source>
</reference>
<comment type="caution">
    <text evidence="9">The sequence shown here is derived from an EMBL/GenBank/DDBJ whole genome shotgun (WGS) entry which is preliminary data.</text>
</comment>
<dbReference type="Pfam" id="PF04084">
    <property type="entry name" value="RecA-like_ORC2"/>
    <property type="match status" value="1"/>
</dbReference>
<evidence type="ECO:0000256" key="4">
    <source>
        <dbReference type="ARBA" id="ARBA00022705"/>
    </source>
</evidence>
<comment type="subunit">
    <text evidence="6">Component of the origin recognition complex (ORC).</text>
</comment>
<dbReference type="EMBL" id="JWZT01003185">
    <property type="protein sequence ID" value="KII67436.1"/>
    <property type="molecule type" value="Genomic_DNA"/>
</dbReference>
<dbReference type="GO" id="GO:0003688">
    <property type="term" value="F:DNA replication origin binding"/>
    <property type="evidence" value="ECO:0007669"/>
    <property type="project" value="UniProtKB-UniRule"/>
</dbReference>
<keyword evidence="4 6" id="KW-0235">DNA replication</keyword>
<feature type="domain" description="Origin recognition complex subunit 2 winged-helix" evidence="8">
    <location>
        <begin position="308"/>
        <end position="351"/>
    </location>
</feature>
<evidence type="ECO:0000256" key="5">
    <source>
        <dbReference type="ARBA" id="ARBA00023242"/>
    </source>
</evidence>
<name>A0A0C2MJS0_THEKT</name>
<comment type="similarity">
    <text evidence="2 6">Belongs to the ORC2 family.</text>
</comment>